<dbReference type="InterPro" id="IPR051095">
    <property type="entry name" value="Dros_DevTransReg"/>
</dbReference>
<dbReference type="Gene3D" id="3.30.160.60">
    <property type="entry name" value="Classic Zinc Finger"/>
    <property type="match status" value="3"/>
</dbReference>
<dbReference type="Pfam" id="PF00096">
    <property type="entry name" value="zf-C2H2"/>
    <property type="match status" value="3"/>
</dbReference>
<keyword evidence="4" id="KW-0524">Neurogenesis</keyword>
<feature type="domain" description="C2H2-type" evidence="12">
    <location>
        <begin position="482"/>
        <end position="509"/>
    </location>
</feature>
<feature type="compositionally biased region" description="Acidic residues" evidence="10">
    <location>
        <begin position="283"/>
        <end position="293"/>
    </location>
</feature>
<proteinExistence type="predicted"/>
<keyword evidence="5" id="KW-0805">Transcription regulation</keyword>
<dbReference type="GO" id="GO:0007464">
    <property type="term" value="P:R3/R4 cell fate commitment"/>
    <property type="evidence" value="ECO:0007669"/>
    <property type="project" value="UniProtKB-ARBA"/>
</dbReference>
<dbReference type="Gene3D" id="3.30.710.10">
    <property type="entry name" value="Potassium Channel Kv1.1, Chain A"/>
    <property type="match status" value="1"/>
</dbReference>
<dbReference type="Proteomes" id="UP000479000">
    <property type="component" value="Unassembled WGS sequence"/>
</dbReference>
<evidence type="ECO:0008006" key="15">
    <source>
        <dbReference type="Google" id="ProtNLM"/>
    </source>
</evidence>
<dbReference type="OrthoDB" id="407106at2759"/>
<evidence type="ECO:0000256" key="5">
    <source>
        <dbReference type="ARBA" id="ARBA00023015"/>
    </source>
</evidence>
<feature type="domain" description="C2H2-type" evidence="12">
    <location>
        <begin position="387"/>
        <end position="415"/>
    </location>
</feature>
<evidence type="ECO:0000259" key="11">
    <source>
        <dbReference type="PROSITE" id="PS50097"/>
    </source>
</evidence>
<accession>A0A6H5H0R9</accession>
<dbReference type="InterPro" id="IPR036236">
    <property type="entry name" value="Znf_C2H2_sf"/>
</dbReference>
<sequence>MAGNQQFCLRWNNHQCTLISVFDNLLESGTLVDCTLAAEGQYLKAHKVVLSACSPFFEGLFSQHPENHPIIILKDVTFSELKAMLDYMYRGEVNISQDQLGTFLKAAESLQIKGLTDQSAAHGNGDLYRKAPPEPRRVIVPPISKSPIIGYPAGQGLPLVVEPRPPSSGPPSGQLPVHPASTPLKLTNNNVESPPRRKRRLSDDEPTAIEGAATQQTAPQVLAGALLPTTLPPVKLEQPPPQQPPSLDDYYKFKQEHKSDASVNNDDSGEEGGGGGPPYAADAEYDDEEEEMDLSSKPGTSTTPNSHPPDQSWRFVTRPLVPSLKGAPTMTVAPSSGANTGSTGATSAGRGGPPSRNISCPTCHKFYSSQHTLRRHIRLECGKEPQFHCPYCPRKTKQRYNLMLHIARAHKPEQVTLCCGAQRYYHSLRFYHFVSERVGTFCFQSIFSTCSRCLILTFLLIQKSTPATEQVKKPTKRNHGVYPCEKCGRTYIRKDSLQRHTLWECGKDPLFQCPFCPQRCKRKSHHIRHIQRQHKDMIELMGTSTFNPDSKEAQALALVRSEEAKVMPVPLALTTVAPSVVKRVKRQGPVVSAETKSMFLYEFQGAKFMSPIPMASWDLWASMQPNLIKGTTTINTSGGGGGTFLTYEVTYHTTTTGDPRSVMMGIFTIAIVFLTLRCFPVSAAVRHGFAVYLFDVHSSLPDQIHIVAPLPLRMRQAAQIQLPILRQTFLLPMRIQKTLPGQTRCDSLVTCQATHAVDQSTGPCSVTFRNHCCRANSCENSAPYTCSCGRRYVNKNSLYRHKKLECGVAPRYKCVICSKHFKHKHHLQKHYLSHESTYTNYDQSDVFLTQ</sequence>
<dbReference type="InterPro" id="IPR000210">
    <property type="entry name" value="BTB/POZ_dom"/>
</dbReference>
<dbReference type="SMART" id="SM00355">
    <property type="entry name" value="ZnF_C2H2"/>
    <property type="match status" value="5"/>
</dbReference>
<evidence type="ECO:0000256" key="2">
    <source>
        <dbReference type="ARBA" id="ARBA00022473"/>
    </source>
</evidence>
<keyword evidence="6" id="KW-0804">Transcription</keyword>
<keyword evidence="7" id="KW-0539">Nucleus</keyword>
<feature type="compositionally biased region" description="Low complexity" evidence="10">
    <location>
        <begin position="333"/>
        <end position="348"/>
    </location>
</feature>
<dbReference type="InterPro" id="IPR011333">
    <property type="entry name" value="SKP1/BTB/POZ_sf"/>
</dbReference>
<dbReference type="SUPFAM" id="SSF57667">
    <property type="entry name" value="beta-beta-alpha zinc fingers"/>
    <property type="match status" value="2"/>
</dbReference>
<dbReference type="GO" id="GO:0016199">
    <property type="term" value="P:axon midline choice point recognition"/>
    <property type="evidence" value="ECO:0007669"/>
    <property type="project" value="UniProtKB-ARBA"/>
</dbReference>
<dbReference type="AlphaFoldDB" id="A0A6H5H0R9"/>
<protein>
    <recommendedName>
        <fullName evidence="15">BTB domain-containing protein</fullName>
    </recommendedName>
</protein>
<gene>
    <name evidence="13" type="ORF">NTEN_LOCUS15644</name>
</gene>
<keyword evidence="9" id="KW-0863">Zinc-finger</keyword>
<keyword evidence="2" id="KW-0217">Developmental protein</keyword>
<comment type="subcellular location">
    <subcellularLocation>
        <location evidence="1">Nucleus</location>
    </subcellularLocation>
</comment>
<evidence type="ECO:0000256" key="8">
    <source>
        <dbReference type="ARBA" id="ARBA00037382"/>
    </source>
</evidence>
<comment type="function">
    <text evidence="8">Putative transcription factor required for axon growth and guidance in the central and peripheral nervous systems. Repels CNS axons away from the midline by promoting the expression of the midline repellent sli and its receptor robo.</text>
</comment>
<feature type="compositionally biased region" description="Polar residues" evidence="10">
    <location>
        <begin position="297"/>
        <end position="309"/>
    </location>
</feature>
<keyword evidence="14" id="KW-1185">Reference proteome</keyword>
<dbReference type="EMBL" id="CADCXU010023065">
    <property type="protein sequence ID" value="CAB0010603.1"/>
    <property type="molecule type" value="Genomic_DNA"/>
</dbReference>
<organism evidence="13 14">
    <name type="scientific">Nesidiocoris tenuis</name>
    <dbReference type="NCBI Taxonomy" id="355587"/>
    <lineage>
        <taxon>Eukaryota</taxon>
        <taxon>Metazoa</taxon>
        <taxon>Ecdysozoa</taxon>
        <taxon>Arthropoda</taxon>
        <taxon>Hexapoda</taxon>
        <taxon>Insecta</taxon>
        <taxon>Pterygota</taxon>
        <taxon>Neoptera</taxon>
        <taxon>Paraneoptera</taxon>
        <taxon>Hemiptera</taxon>
        <taxon>Heteroptera</taxon>
        <taxon>Panheteroptera</taxon>
        <taxon>Cimicomorpha</taxon>
        <taxon>Miridae</taxon>
        <taxon>Dicyphina</taxon>
        <taxon>Nesidiocoris</taxon>
    </lineage>
</organism>
<evidence type="ECO:0000256" key="10">
    <source>
        <dbReference type="SAM" id="MobiDB-lite"/>
    </source>
</evidence>
<keyword evidence="9" id="KW-0479">Metal-binding</keyword>
<dbReference type="GO" id="GO:0006357">
    <property type="term" value="P:regulation of transcription by RNA polymerase II"/>
    <property type="evidence" value="ECO:0007669"/>
    <property type="project" value="TreeGrafter"/>
</dbReference>
<evidence type="ECO:0000256" key="6">
    <source>
        <dbReference type="ARBA" id="ARBA00023163"/>
    </source>
</evidence>
<dbReference type="GO" id="GO:0007526">
    <property type="term" value="P:larval somatic muscle development"/>
    <property type="evidence" value="ECO:0007669"/>
    <property type="project" value="UniProtKB-ARBA"/>
</dbReference>
<dbReference type="Pfam" id="PF00651">
    <property type="entry name" value="BTB"/>
    <property type="match status" value="1"/>
</dbReference>
<feature type="region of interest" description="Disordered" evidence="10">
    <location>
        <begin position="257"/>
        <end position="356"/>
    </location>
</feature>
<dbReference type="PROSITE" id="PS50157">
    <property type="entry name" value="ZINC_FINGER_C2H2_2"/>
    <property type="match status" value="4"/>
</dbReference>
<evidence type="ECO:0000256" key="3">
    <source>
        <dbReference type="ARBA" id="ARBA00022782"/>
    </source>
</evidence>
<dbReference type="GO" id="GO:0048813">
    <property type="term" value="P:dendrite morphogenesis"/>
    <property type="evidence" value="ECO:0007669"/>
    <property type="project" value="UniProtKB-ARBA"/>
</dbReference>
<dbReference type="CDD" id="cd18315">
    <property type="entry name" value="BTB_POZ_BAB-like"/>
    <property type="match status" value="1"/>
</dbReference>
<dbReference type="PANTHER" id="PTHR23110:SF111">
    <property type="entry name" value="LONGITUDINALS LACKING PROTEIN, ISOFORMS F_I_K_T"/>
    <property type="match status" value="1"/>
</dbReference>
<evidence type="ECO:0000259" key="12">
    <source>
        <dbReference type="PROSITE" id="PS50157"/>
    </source>
</evidence>
<dbReference type="SUPFAM" id="SSF54695">
    <property type="entry name" value="POZ domain"/>
    <property type="match status" value="1"/>
</dbReference>
<evidence type="ECO:0000313" key="14">
    <source>
        <dbReference type="Proteomes" id="UP000479000"/>
    </source>
</evidence>
<evidence type="ECO:0000256" key="4">
    <source>
        <dbReference type="ARBA" id="ARBA00022902"/>
    </source>
</evidence>
<dbReference type="PANTHER" id="PTHR23110">
    <property type="entry name" value="BTB DOMAIN TRANSCRIPTION FACTOR"/>
    <property type="match status" value="1"/>
</dbReference>
<feature type="domain" description="BTB" evidence="11">
    <location>
        <begin position="32"/>
        <end position="97"/>
    </location>
</feature>
<dbReference type="FunFam" id="3.30.710.10:FF:000091">
    <property type="entry name" value="Lola, isoform F"/>
    <property type="match status" value="1"/>
</dbReference>
<evidence type="ECO:0000256" key="1">
    <source>
        <dbReference type="ARBA" id="ARBA00004123"/>
    </source>
</evidence>
<reference evidence="13 14" key="1">
    <citation type="submission" date="2020-02" db="EMBL/GenBank/DDBJ databases">
        <authorList>
            <person name="Ferguson B K."/>
        </authorList>
    </citation>
    <scope>NUCLEOTIDE SEQUENCE [LARGE SCALE GENOMIC DNA]</scope>
</reference>
<evidence type="ECO:0000313" key="13">
    <source>
        <dbReference type="EMBL" id="CAB0010603.1"/>
    </source>
</evidence>
<keyword evidence="3" id="KW-0221">Differentiation</keyword>
<name>A0A6H5H0R9_9HEMI</name>
<dbReference type="SMART" id="SM00225">
    <property type="entry name" value="BTB"/>
    <property type="match status" value="1"/>
</dbReference>
<dbReference type="PROSITE" id="PS00028">
    <property type="entry name" value="ZINC_FINGER_C2H2_1"/>
    <property type="match status" value="2"/>
</dbReference>
<dbReference type="GO" id="GO:0045476">
    <property type="term" value="P:nurse cell apoptotic process"/>
    <property type="evidence" value="ECO:0007669"/>
    <property type="project" value="UniProtKB-ARBA"/>
</dbReference>
<dbReference type="GO" id="GO:0045467">
    <property type="term" value="P:R7 cell development"/>
    <property type="evidence" value="ECO:0007669"/>
    <property type="project" value="UniProtKB-ARBA"/>
</dbReference>
<evidence type="ECO:0000256" key="7">
    <source>
        <dbReference type="ARBA" id="ARBA00023242"/>
    </source>
</evidence>
<feature type="domain" description="C2H2-type" evidence="12">
    <location>
        <begin position="812"/>
        <end position="839"/>
    </location>
</feature>
<dbReference type="GO" id="GO:0008270">
    <property type="term" value="F:zinc ion binding"/>
    <property type="evidence" value="ECO:0007669"/>
    <property type="project" value="UniProtKB-KW"/>
</dbReference>
<evidence type="ECO:0000256" key="9">
    <source>
        <dbReference type="PROSITE-ProRule" id="PRU00042"/>
    </source>
</evidence>
<dbReference type="GO" id="GO:0008406">
    <property type="term" value="P:gonad development"/>
    <property type="evidence" value="ECO:0007669"/>
    <property type="project" value="UniProtKB-ARBA"/>
</dbReference>
<dbReference type="InterPro" id="IPR013087">
    <property type="entry name" value="Znf_C2H2_type"/>
</dbReference>
<dbReference type="GO" id="GO:0035167">
    <property type="term" value="P:larval lymph gland hemopoiesis"/>
    <property type="evidence" value="ECO:0007669"/>
    <property type="project" value="UniProtKB-ARBA"/>
</dbReference>
<keyword evidence="9" id="KW-0862">Zinc</keyword>
<dbReference type="PROSITE" id="PS50097">
    <property type="entry name" value="BTB"/>
    <property type="match status" value="1"/>
</dbReference>
<feature type="region of interest" description="Disordered" evidence="10">
    <location>
        <begin position="159"/>
        <end position="205"/>
    </location>
</feature>
<dbReference type="GO" id="GO:0005634">
    <property type="term" value="C:nucleus"/>
    <property type="evidence" value="ECO:0007669"/>
    <property type="project" value="UniProtKB-SubCell"/>
</dbReference>
<feature type="domain" description="C2H2-type" evidence="12">
    <location>
        <begin position="358"/>
        <end position="385"/>
    </location>
</feature>